<evidence type="ECO:0000313" key="2">
    <source>
        <dbReference type="EMBL" id="HIT74035.1"/>
    </source>
</evidence>
<protein>
    <submittedName>
        <fullName evidence="2">GNAT family N-acetyltransferase</fullName>
    </submittedName>
</protein>
<dbReference type="CDD" id="cd04301">
    <property type="entry name" value="NAT_SF"/>
    <property type="match status" value="1"/>
</dbReference>
<dbReference type="EMBL" id="DVLP01000016">
    <property type="protein sequence ID" value="HIT74035.1"/>
    <property type="molecule type" value="Genomic_DNA"/>
</dbReference>
<evidence type="ECO:0000259" key="1">
    <source>
        <dbReference type="PROSITE" id="PS51186"/>
    </source>
</evidence>
<dbReference type="PROSITE" id="PS51186">
    <property type="entry name" value="GNAT"/>
    <property type="match status" value="1"/>
</dbReference>
<name>A0A9D1GWR2_9ACTN</name>
<sequence length="175" mass="19364">MSRVSLVLRPLNPADESRMREIHRAMLADGFQFLHDDGPWDEVIERHRREALGQNLAPGRVRCSYLVAEEVNADGTAGPIVGRVSIRHELNDFLLNVGGHVGYGVAPEHRRRGHATEILRQSVALLAAEGVEKILVTCDDDNIASARTIEACGGVLEDVRPIEGEAPKRRYWISA</sequence>
<dbReference type="PANTHER" id="PTHR39173">
    <property type="entry name" value="ACETYLTRANSFERASE"/>
    <property type="match status" value="1"/>
</dbReference>
<proteinExistence type="predicted"/>
<dbReference type="Pfam" id="PF13302">
    <property type="entry name" value="Acetyltransf_3"/>
    <property type="match status" value="1"/>
</dbReference>
<dbReference type="AlphaFoldDB" id="A0A9D1GWR2"/>
<organism evidence="2 3">
    <name type="scientific">Candidatus Avipropionibacterium avicola</name>
    <dbReference type="NCBI Taxonomy" id="2840701"/>
    <lineage>
        <taxon>Bacteria</taxon>
        <taxon>Bacillati</taxon>
        <taxon>Actinomycetota</taxon>
        <taxon>Actinomycetes</taxon>
        <taxon>Propionibacteriales</taxon>
        <taxon>Propionibacteriaceae</taxon>
        <taxon>Propionibacteriaceae incertae sedis</taxon>
        <taxon>Candidatus Avipropionibacterium</taxon>
    </lineage>
</organism>
<feature type="domain" description="N-acetyltransferase" evidence="1">
    <location>
        <begin position="6"/>
        <end position="173"/>
    </location>
</feature>
<reference evidence="2" key="1">
    <citation type="submission" date="2020-10" db="EMBL/GenBank/DDBJ databases">
        <authorList>
            <person name="Gilroy R."/>
        </authorList>
    </citation>
    <scope>NUCLEOTIDE SEQUENCE</scope>
    <source>
        <strain evidence="2">ChiGjej1B1-24693</strain>
    </source>
</reference>
<accession>A0A9D1GWR2</accession>
<reference evidence="2" key="2">
    <citation type="journal article" date="2021" name="PeerJ">
        <title>Extensive microbial diversity within the chicken gut microbiome revealed by metagenomics and culture.</title>
        <authorList>
            <person name="Gilroy R."/>
            <person name="Ravi A."/>
            <person name="Getino M."/>
            <person name="Pursley I."/>
            <person name="Horton D.L."/>
            <person name="Alikhan N.F."/>
            <person name="Baker D."/>
            <person name="Gharbi K."/>
            <person name="Hall N."/>
            <person name="Watson M."/>
            <person name="Adriaenssens E.M."/>
            <person name="Foster-Nyarko E."/>
            <person name="Jarju S."/>
            <person name="Secka A."/>
            <person name="Antonio M."/>
            <person name="Oren A."/>
            <person name="Chaudhuri R.R."/>
            <person name="La Ragione R."/>
            <person name="Hildebrand F."/>
            <person name="Pallen M.J."/>
        </authorList>
    </citation>
    <scope>NUCLEOTIDE SEQUENCE</scope>
    <source>
        <strain evidence="2">ChiGjej1B1-24693</strain>
    </source>
</reference>
<dbReference type="PANTHER" id="PTHR39173:SF1">
    <property type="entry name" value="ACETYLTRANSFERASE"/>
    <property type="match status" value="1"/>
</dbReference>
<dbReference type="InterPro" id="IPR016181">
    <property type="entry name" value="Acyl_CoA_acyltransferase"/>
</dbReference>
<dbReference type="Proteomes" id="UP000886842">
    <property type="component" value="Unassembled WGS sequence"/>
</dbReference>
<comment type="caution">
    <text evidence="2">The sequence shown here is derived from an EMBL/GenBank/DDBJ whole genome shotgun (WGS) entry which is preliminary data.</text>
</comment>
<dbReference type="Gene3D" id="3.40.630.30">
    <property type="match status" value="1"/>
</dbReference>
<dbReference type="SUPFAM" id="SSF55729">
    <property type="entry name" value="Acyl-CoA N-acyltransferases (Nat)"/>
    <property type="match status" value="1"/>
</dbReference>
<dbReference type="InterPro" id="IPR000182">
    <property type="entry name" value="GNAT_dom"/>
</dbReference>
<gene>
    <name evidence="2" type="ORF">IAA98_00440</name>
</gene>
<dbReference type="GO" id="GO:0016747">
    <property type="term" value="F:acyltransferase activity, transferring groups other than amino-acyl groups"/>
    <property type="evidence" value="ECO:0007669"/>
    <property type="project" value="InterPro"/>
</dbReference>
<evidence type="ECO:0000313" key="3">
    <source>
        <dbReference type="Proteomes" id="UP000886842"/>
    </source>
</evidence>